<protein>
    <recommendedName>
        <fullName evidence="10">C2H2-type domain-containing protein</fullName>
    </recommendedName>
</protein>
<keyword evidence="5" id="KW-0805">Transcription regulation</keyword>
<evidence type="ECO:0000256" key="5">
    <source>
        <dbReference type="ARBA" id="ARBA00023015"/>
    </source>
</evidence>
<organism evidence="11">
    <name type="scientific">Oryza brachyantha</name>
    <name type="common">malo sina</name>
    <dbReference type="NCBI Taxonomy" id="4533"/>
    <lineage>
        <taxon>Eukaryota</taxon>
        <taxon>Viridiplantae</taxon>
        <taxon>Streptophyta</taxon>
        <taxon>Embryophyta</taxon>
        <taxon>Tracheophyta</taxon>
        <taxon>Spermatophyta</taxon>
        <taxon>Magnoliopsida</taxon>
        <taxon>Liliopsida</taxon>
        <taxon>Poales</taxon>
        <taxon>Poaceae</taxon>
        <taxon>BOP clade</taxon>
        <taxon>Oryzoideae</taxon>
        <taxon>Oryzeae</taxon>
        <taxon>Oryzinae</taxon>
        <taxon>Oryza</taxon>
    </lineage>
</organism>
<dbReference type="Gramene" id="OB04G12040.1">
    <property type="protein sequence ID" value="OB04G12040.1"/>
    <property type="gene ID" value="OB04G12040"/>
</dbReference>
<dbReference type="EnsemblPlants" id="OB04G12040.1">
    <property type="protein sequence ID" value="OB04G12040.1"/>
    <property type="gene ID" value="OB04G12040"/>
</dbReference>
<dbReference type="eggNOG" id="ENOG502RXP0">
    <property type="taxonomic scope" value="Eukaryota"/>
</dbReference>
<evidence type="ECO:0000256" key="6">
    <source>
        <dbReference type="ARBA" id="ARBA00023163"/>
    </source>
</evidence>
<keyword evidence="12" id="KW-1185">Reference proteome</keyword>
<feature type="domain" description="C2H2-type" evidence="10">
    <location>
        <begin position="30"/>
        <end position="57"/>
    </location>
</feature>
<dbReference type="AlphaFoldDB" id="J3LVM9"/>
<sequence>EQQQQRPWSCSFGMAAGLISWPPQRSSSSYTCGYCRREFRSAQALGGHMNVHRRERARLRQCPKRGPRQCPTPTPPPHPPPPPRLP</sequence>
<comment type="subcellular location">
    <subcellularLocation>
        <location evidence="1">Nucleus</location>
    </subcellularLocation>
</comment>
<dbReference type="HOGENOM" id="CLU_2504459_0_0_1"/>
<feature type="compositionally biased region" description="Basic residues" evidence="9">
    <location>
        <begin position="50"/>
        <end position="67"/>
    </location>
</feature>
<dbReference type="PROSITE" id="PS00028">
    <property type="entry name" value="ZINC_FINGER_C2H2_1"/>
    <property type="match status" value="1"/>
</dbReference>
<dbReference type="InterPro" id="IPR052426">
    <property type="entry name" value="Plant_dev_regulator"/>
</dbReference>
<dbReference type="STRING" id="4533.J3LVM9"/>
<dbReference type="GO" id="GO:0008270">
    <property type="term" value="F:zinc ion binding"/>
    <property type="evidence" value="ECO:0007669"/>
    <property type="project" value="UniProtKB-KW"/>
</dbReference>
<dbReference type="PANTHER" id="PTHR45801:SF48">
    <property type="entry name" value="C2H2-TYPE DOMAIN-CONTAINING PROTEIN"/>
    <property type="match status" value="1"/>
</dbReference>
<evidence type="ECO:0000256" key="4">
    <source>
        <dbReference type="ARBA" id="ARBA00022833"/>
    </source>
</evidence>
<dbReference type="Pfam" id="PF13912">
    <property type="entry name" value="zf-C2H2_6"/>
    <property type="match status" value="1"/>
</dbReference>
<evidence type="ECO:0000256" key="1">
    <source>
        <dbReference type="ARBA" id="ARBA00004123"/>
    </source>
</evidence>
<reference evidence="11" key="2">
    <citation type="submission" date="2013-04" db="UniProtKB">
        <authorList>
            <consortium name="EnsemblPlants"/>
        </authorList>
    </citation>
    <scope>IDENTIFICATION</scope>
</reference>
<reference evidence="11" key="1">
    <citation type="journal article" date="2013" name="Nat. Commun.">
        <title>Whole-genome sequencing of Oryza brachyantha reveals mechanisms underlying Oryza genome evolution.</title>
        <authorList>
            <person name="Chen J."/>
            <person name="Huang Q."/>
            <person name="Gao D."/>
            <person name="Wang J."/>
            <person name="Lang Y."/>
            <person name="Liu T."/>
            <person name="Li B."/>
            <person name="Bai Z."/>
            <person name="Luis Goicoechea J."/>
            <person name="Liang C."/>
            <person name="Chen C."/>
            <person name="Zhang W."/>
            <person name="Sun S."/>
            <person name="Liao Y."/>
            <person name="Zhang X."/>
            <person name="Yang L."/>
            <person name="Song C."/>
            <person name="Wang M."/>
            <person name="Shi J."/>
            <person name="Liu G."/>
            <person name="Liu J."/>
            <person name="Zhou H."/>
            <person name="Zhou W."/>
            <person name="Yu Q."/>
            <person name="An N."/>
            <person name="Chen Y."/>
            <person name="Cai Q."/>
            <person name="Wang B."/>
            <person name="Liu B."/>
            <person name="Min J."/>
            <person name="Huang Y."/>
            <person name="Wu H."/>
            <person name="Li Z."/>
            <person name="Zhang Y."/>
            <person name="Yin Y."/>
            <person name="Song W."/>
            <person name="Jiang J."/>
            <person name="Jackson S.A."/>
            <person name="Wing R.A."/>
            <person name="Wang J."/>
            <person name="Chen M."/>
        </authorList>
    </citation>
    <scope>NUCLEOTIDE SEQUENCE [LARGE SCALE GENOMIC DNA]</scope>
    <source>
        <strain evidence="11">cv. IRGC 101232</strain>
    </source>
</reference>
<feature type="compositionally biased region" description="Pro residues" evidence="9">
    <location>
        <begin position="70"/>
        <end position="86"/>
    </location>
</feature>
<dbReference type="Gene3D" id="3.30.160.60">
    <property type="entry name" value="Classic Zinc Finger"/>
    <property type="match status" value="1"/>
</dbReference>
<evidence type="ECO:0000256" key="8">
    <source>
        <dbReference type="PROSITE-ProRule" id="PRU00042"/>
    </source>
</evidence>
<evidence type="ECO:0000256" key="3">
    <source>
        <dbReference type="ARBA" id="ARBA00022771"/>
    </source>
</evidence>
<keyword evidence="7" id="KW-0539">Nucleus</keyword>
<dbReference type="InterPro" id="IPR013087">
    <property type="entry name" value="Znf_C2H2_type"/>
</dbReference>
<proteinExistence type="predicted"/>
<dbReference type="InterPro" id="IPR036236">
    <property type="entry name" value="Znf_C2H2_sf"/>
</dbReference>
<evidence type="ECO:0000256" key="9">
    <source>
        <dbReference type="SAM" id="MobiDB-lite"/>
    </source>
</evidence>
<keyword evidence="4" id="KW-0862">Zinc</keyword>
<feature type="region of interest" description="Disordered" evidence="9">
    <location>
        <begin position="46"/>
        <end position="86"/>
    </location>
</feature>
<evidence type="ECO:0000259" key="10">
    <source>
        <dbReference type="PROSITE" id="PS50157"/>
    </source>
</evidence>
<dbReference type="GO" id="GO:0005634">
    <property type="term" value="C:nucleus"/>
    <property type="evidence" value="ECO:0007669"/>
    <property type="project" value="UniProtKB-SubCell"/>
</dbReference>
<dbReference type="Proteomes" id="UP000006038">
    <property type="component" value="Chromosome 4"/>
</dbReference>
<evidence type="ECO:0000313" key="11">
    <source>
        <dbReference type="EnsemblPlants" id="OB04G12040.1"/>
    </source>
</evidence>
<keyword evidence="3 8" id="KW-0863">Zinc-finger</keyword>
<accession>J3LVM9</accession>
<evidence type="ECO:0000256" key="2">
    <source>
        <dbReference type="ARBA" id="ARBA00022723"/>
    </source>
</evidence>
<dbReference type="PROSITE" id="PS50157">
    <property type="entry name" value="ZINC_FINGER_C2H2_2"/>
    <property type="match status" value="1"/>
</dbReference>
<keyword evidence="2" id="KW-0479">Metal-binding</keyword>
<evidence type="ECO:0000256" key="7">
    <source>
        <dbReference type="ARBA" id="ARBA00023242"/>
    </source>
</evidence>
<evidence type="ECO:0000313" key="12">
    <source>
        <dbReference type="Proteomes" id="UP000006038"/>
    </source>
</evidence>
<dbReference type="PANTHER" id="PTHR45801">
    <property type="entry name" value="OS07G0101800 PROTEIN"/>
    <property type="match status" value="1"/>
</dbReference>
<name>J3LVM9_ORYBR</name>
<dbReference type="SUPFAM" id="SSF57667">
    <property type="entry name" value="beta-beta-alpha zinc fingers"/>
    <property type="match status" value="1"/>
</dbReference>
<keyword evidence="6" id="KW-0804">Transcription</keyword>